<evidence type="ECO:0000313" key="3">
    <source>
        <dbReference type="EMBL" id="GAA3716991.1"/>
    </source>
</evidence>
<dbReference type="EMBL" id="BAABBF010000006">
    <property type="protein sequence ID" value="GAA3716991.1"/>
    <property type="molecule type" value="Genomic_DNA"/>
</dbReference>
<proteinExistence type="predicted"/>
<keyword evidence="1" id="KW-0732">Signal</keyword>
<feature type="domain" description="Lipid/polyisoprenoid-binding YceI-like" evidence="2">
    <location>
        <begin position="35"/>
        <end position="198"/>
    </location>
</feature>
<keyword evidence="4" id="KW-1185">Reference proteome</keyword>
<comment type="caution">
    <text evidence="3">The sequence shown here is derived from an EMBL/GenBank/DDBJ whole genome shotgun (WGS) entry which is preliminary data.</text>
</comment>
<dbReference type="SUPFAM" id="SSF101874">
    <property type="entry name" value="YceI-like"/>
    <property type="match status" value="1"/>
</dbReference>
<dbReference type="InterPro" id="IPR007372">
    <property type="entry name" value="Lipid/polyisoprenoid-bd_YceI"/>
</dbReference>
<dbReference type="SMART" id="SM00867">
    <property type="entry name" value="YceI"/>
    <property type="match status" value="1"/>
</dbReference>
<dbReference type="Pfam" id="PF04264">
    <property type="entry name" value="YceI"/>
    <property type="match status" value="1"/>
</dbReference>
<evidence type="ECO:0000259" key="2">
    <source>
        <dbReference type="SMART" id="SM00867"/>
    </source>
</evidence>
<dbReference type="RefSeq" id="WP_344693909.1">
    <property type="nucleotide sequence ID" value="NZ_BAABBF010000006.1"/>
</dbReference>
<reference evidence="4" key="1">
    <citation type="journal article" date="2019" name="Int. J. Syst. Evol. Microbiol.">
        <title>The Global Catalogue of Microorganisms (GCM) 10K type strain sequencing project: providing services to taxonomists for standard genome sequencing and annotation.</title>
        <authorList>
            <consortium name="The Broad Institute Genomics Platform"/>
            <consortium name="The Broad Institute Genome Sequencing Center for Infectious Disease"/>
            <person name="Wu L."/>
            <person name="Ma J."/>
        </authorList>
    </citation>
    <scope>NUCLEOTIDE SEQUENCE [LARGE SCALE GENOMIC DNA]</scope>
    <source>
        <strain evidence="4">JCM 17498</strain>
    </source>
</reference>
<dbReference type="PANTHER" id="PTHR34406">
    <property type="entry name" value="PROTEIN YCEI"/>
    <property type="match status" value="1"/>
</dbReference>
<gene>
    <name evidence="3" type="ORF">GCM10022268_26720</name>
</gene>
<dbReference type="Gene3D" id="2.40.128.110">
    <property type="entry name" value="Lipid/polyisoprenoid-binding, YceI-like"/>
    <property type="match status" value="1"/>
</dbReference>
<evidence type="ECO:0000313" key="4">
    <source>
        <dbReference type="Proteomes" id="UP001500523"/>
    </source>
</evidence>
<name>A0ABP7EGW9_9SPHN</name>
<dbReference type="PANTHER" id="PTHR34406:SF1">
    <property type="entry name" value="PROTEIN YCEI"/>
    <property type="match status" value="1"/>
</dbReference>
<evidence type="ECO:0000256" key="1">
    <source>
        <dbReference type="SAM" id="SignalP"/>
    </source>
</evidence>
<feature type="chain" id="PRO_5046806978" evidence="1">
    <location>
        <begin position="19"/>
        <end position="200"/>
    </location>
</feature>
<feature type="signal peptide" evidence="1">
    <location>
        <begin position="1"/>
        <end position="18"/>
    </location>
</feature>
<sequence>MRIAIATAIMLIAAPVVAQTGTPGTPNRALITAGTYQVDPNHTQVTWQVNHMGFSLLEGQFGATAGSITIDPARLSATQVDVTFAVDQLSTTSEGFTKHLKSKDFFDAEANPTARFVSTSVRSSGNGATIVGNLTIKNVSKPVTLQATFVGAGNNPMSKKLNFGFRATGSIKRSDFGLGMAAPVVSDKVDLTINAAFAAK</sequence>
<organism evidence="3 4">
    <name type="scientific">Sphingomonas cynarae</name>
    <dbReference type="NCBI Taxonomy" id="930197"/>
    <lineage>
        <taxon>Bacteria</taxon>
        <taxon>Pseudomonadati</taxon>
        <taxon>Pseudomonadota</taxon>
        <taxon>Alphaproteobacteria</taxon>
        <taxon>Sphingomonadales</taxon>
        <taxon>Sphingomonadaceae</taxon>
        <taxon>Sphingomonas</taxon>
    </lineage>
</organism>
<protein>
    <submittedName>
        <fullName evidence="3">YceI family protein</fullName>
    </submittedName>
</protein>
<accession>A0ABP7EGW9</accession>
<dbReference type="InterPro" id="IPR036761">
    <property type="entry name" value="TTHA0802/YceI-like_sf"/>
</dbReference>
<dbReference type="Proteomes" id="UP001500523">
    <property type="component" value="Unassembled WGS sequence"/>
</dbReference>